<dbReference type="InterPro" id="IPR036518">
    <property type="entry name" value="CobE/GbiG_C_sf"/>
</dbReference>
<reference evidence="4" key="1">
    <citation type="submission" date="2017-02" db="EMBL/GenBank/DDBJ databases">
        <authorList>
            <person name="Varghese N."/>
            <person name="Submissions S."/>
        </authorList>
    </citation>
    <scope>NUCLEOTIDE SEQUENCE [LARGE SCALE GENOMIC DNA]</scope>
    <source>
        <strain evidence="4">ATCC BAA-34</strain>
    </source>
</reference>
<dbReference type="InterPro" id="IPR052553">
    <property type="entry name" value="CbiG_hydrolase"/>
</dbReference>
<dbReference type="Pfam" id="PF11760">
    <property type="entry name" value="CbiG_N"/>
    <property type="match status" value="1"/>
</dbReference>
<dbReference type="EMBL" id="FUWR01000001">
    <property type="protein sequence ID" value="SJZ37147.1"/>
    <property type="molecule type" value="Genomic_DNA"/>
</dbReference>
<dbReference type="InterPro" id="IPR002750">
    <property type="entry name" value="CobE/GbiG_C"/>
</dbReference>
<protein>
    <submittedName>
        <fullName evidence="3">Cobalt-precorrin 5A hydrolase</fullName>
    </submittedName>
</protein>
<dbReference type="InterPro" id="IPR021744">
    <property type="entry name" value="CbiG_N"/>
</dbReference>
<keyword evidence="4" id="KW-1185">Reference proteome</keyword>
<dbReference type="Gene3D" id="3.40.50.11220">
    <property type="match status" value="1"/>
</dbReference>
<dbReference type="Gene3D" id="3.30.420.180">
    <property type="entry name" value="CobE/GbiG C-terminal domain"/>
    <property type="match status" value="1"/>
</dbReference>
<evidence type="ECO:0000313" key="3">
    <source>
        <dbReference type="EMBL" id="SJZ37147.1"/>
    </source>
</evidence>
<evidence type="ECO:0000313" key="4">
    <source>
        <dbReference type="Proteomes" id="UP000190102"/>
    </source>
</evidence>
<evidence type="ECO:0000259" key="1">
    <source>
        <dbReference type="Pfam" id="PF01890"/>
    </source>
</evidence>
<dbReference type="GO" id="GO:0009236">
    <property type="term" value="P:cobalamin biosynthetic process"/>
    <property type="evidence" value="ECO:0007669"/>
    <property type="project" value="InterPro"/>
</dbReference>
<dbReference type="InterPro" id="IPR038029">
    <property type="entry name" value="GbiG_N_sf"/>
</dbReference>
<dbReference type="PANTHER" id="PTHR37477:SF1">
    <property type="entry name" value="COBALT-PRECORRIN-5A HYDROLASE"/>
    <property type="match status" value="1"/>
</dbReference>
<feature type="domain" description="CobE/GbiG C-terminal" evidence="1">
    <location>
        <begin position="135"/>
        <end position="253"/>
    </location>
</feature>
<gene>
    <name evidence="3" type="ORF">SAMN02745119_00293</name>
</gene>
<dbReference type="PANTHER" id="PTHR37477">
    <property type="entry name" value="COBALT-PRECORRIN-5A HYDROLASE"/>
    <property type="match status" value="1"/>
</dbReference>
<accession>A0A1T4K492</accession>
<dbReference type="SUPFAM" id="SSF159672">
    <property type="entry name" value="CbiG N-terminal domain-like"/>
    <property type="match status" value="1"/>
</dbReference>
<organism evidence="3 4">
    <name type="scientific">Trichlorobacter thiogenes</name>
    <dbReference type="NCBI Taxonomy" id="115783"/>
    <lineage>
        <taxon>Bacteria</taxon>
        <taxon>Pseudomonadati</taxon>
        <taxon>Thermodesulfobacteriota</taxon>
        <taxon>Desulfuromonadia</taxon>
        <taxon>Geobacterales</taxon>
        <taxon>Geobacteraceae</taxon>
        <taxon>Trichlorobacter</taxon>
    </lineage>
</organism>
<proteinExistence type="predicted"/>
<dbReference type="GO" id="GO:0016787">
    <property type="term" value="F:hydrolase activity"/>
    <property type="evidence" value="ECO:0007669"/>
    <property type="project" value="UniProtKB-KW"/>
</dbReference>
<dbReference type="SUPFAM" id="SSF159664">
    <property type="entry name" value="CobE/GbiG C-terminal domain-like"/>
    <property type="match status" value="1"/>
</dbReference>
<feature type="domain" description="Cobalamin synthesis G N-terminal" evidence="2">
    <location>
        <begin position="51"/>
        <end position="130"/>
    </location>
</feature>
<dbReference type="NCBIfam" id="NF005441">
    <property type="entry name" value="PRK07027.1-5"/>
    <property type="match status" value="1"/>
</dbReference>
<dbReference type="Pfam" id="PF01890">
    <property type="entry name" value="CbiG_C"/>
    <property type="match status" value="1"/>
</dbReference>
<keyword evidence="3" id="KW-0378">Hydrolase</keyword>
<evidence type="ECO:0000259" key="2">
    <source>
        <dbReference type="Pfam" id="PF11760"/>
    </source>
</evidence>
<name>A0A1T4K492_9BACT</name>
<dbReference type="Proteomes" id="UP000190102">
    <property type="component" value="Unassembled WGS sequence"/>
</dbReference>
<dbReference type="RefSeq" id="WP_078788596.1">
    <property type="nucleotide sequence ID" value="NZ_FUWR01000001.1"/>
</dbReference>
<dbReference type="STRING" id="115783.SAMN02745119_00293"/>
<sequence length="259" mass="27527">MKTALITLSAEGLALLQKIRCHEPEADLYVHQAVPELPDDVTVFSAIIPLTAEIFNRYRELVYAAPAGVVVRALAPVLQHKLSDPAVVVTDLHGRWVISLLSGHEGGANDCALRLANLIGAEPVITTSSEALKRIIVGIGCRRGTAAERVMAAVTEGVQLAGCRMDQVRLLASADLKADEAGLLQAAHRLGLPLRIISSAEIRGTARCFSRSDFVQTRVGLPAVAEPAALLAGRRTQLLLPKTIIQGVTVAVAQEDCLS</sequence>
<dbReference type="OrthoDB" id="9781023at2"/>
<dbReference type="AlphaFoldDB" id="A0A1T4K492"/>